<sequence length="86" mass="9234">MLMGAVHPAAPGPATAREPFGGRRSPREPRAENRQPSAVSRQPSAANGERRTANRRPRTFSRPRTYAPPCRASTAATDGRPGTTAR</sequence>
<proteinExistence type="predicted"/>
<dbReference type="Proteomes" id="UP000245051">
    <property type="component" value="Chromosome"/>
</dbReference>
<reference evidence="2 3" key="1">
    <citation type="submission" date="2018-05" db="EMBL/GenBank/DDBJ databases">
        <title>Complete genome sequence of the Type Strain of Streptomyces spongiicola HNM0071, the producer of staurosporine.</title>
        <authorList>
            <person name="Zhou S."/>
            <person name="Huang X."/>
        </authorList>
    </citation>
    <scope>NUCLEOTIDE SEQUENCE [LARGE SCALE GENOMIC DNA]</scope>
    <source>
        <strain evidence="2 3">HNM0071</strain>
    </source>
</reference>
<name>A0ABM6V5A0_9ACTN</name>
<feature type="compositionally biased region" description="Polar residues" evidence="1">
    <location>
        <begin position="34"/>
        <end position="45"/>
    </location>
</feature>
<accession>A0ABM6V5A0</accession>
<feature type="region of interest" description="Disordered" evidence="1">
    <location>
        <begin position="1"/>
        <end position="86"/>
    </location>
</feature>
<gene>
    <name evidence="2" type="ORF">DDQ41_08135</name>
</gene>
<dbReference type="EMBL" id="CP029254">
    <property type="protein sequence ID" value="AWK08894.1"/>
    <property type="molecule type" value="Genomic_DNA"/>
</dbReference>
<evidence type="ECO:0000313" key="3">
    <source>
        <dbReference type="Proteomes" id="UP000245051"/>
    </source>
</evidence>
<organism evidence="2 3">
    <name type="scientific">Streptomyces spongiicola</name>
    <dbReference type="NCBI Taxonomy" id="1690221"/>
    <lineage>
        <taxon>Bacteria</taxon>
        <taxon>Bacillati</taxon>
        <taxon>Actinomycetota</taxon>
        <taxon>Actinomycetes</taxon>
        <taxon>Kitasatosporales</taxon>
        <taxon>Streptomycetaceae</taxon>
        <taxon>Streptomyces</taxon>
    </lineage>
</organism>
<protein>
    <submittedName>
        <fullName evidence="2">Uncharacterized protein</fullName>
    </submittedName>
</protein>
<evidence type="ECO:0000313" key="2">
    <source>
        <dbReference type="EMBL" id="AWK08894.1"/>
    </source>
</evidence>
<keyword evidence="3" id="KW-1185">Reference proteome</keyword>
<evidence type="ECO:0000256" key="1">
    <source>
        <dbReference type="SAM" id="MobiDB-lite"/>
    </source>
</evidence>